<proteinExistence type="inferred from homology"/>
<keyword evidence="2" id="KW-0560">Oxidoreductase</keyword>
<keyword evidence="5" id="KW-1185">Reference proteome</keyword>
<dbReference type="PANTHER" id="PTHR44169:SF6">
    <property type="entry name" value="NADPH-DEPENDENT 1-ACYLDIHYDROXYACETONE PHOSPHATE REDUCTASE"/>
    <property type="match status" value="1"/>
</dbReference>
<evidence type="ECO:0000256" key="2">
    <source>
        <dbReference type="ARBA" id="ARBA00023002"/>
    </source>
</evidence>
<evidence type="ECO:0000256" key="1">
    <source>
        <dbReference type="ARBA" id="ARBA00006484"/>
    </source>
</evidence>
<gene>
    <name evidence="4" type="ORF">K469DRAFT_727067</name>
</gene>
<dbReference type="SUPFAM" id="SSF51735">
    <property type="entry name" value="NAD(P)-binding Rossmann-fold domains"/>
    <property type="match status" value="1"/>
</dbReference>
<keyword evidence="3" id="KW-1133">Transmembrane helix</keyword>
<dbReference type="InterPro" id="IPR002347">
    <property type="entry name" value="SDR_fam"/>
</dbReference>
<evidence type="ECO:0008006" key="6">
    <source>
        <dbReference type="Google" id="ProtNLM"/>
    </source>
</evidence>
<keyword evidence="3" id="KW-0812">Transmembrane</keyword>
<dbReference type="Proteomes" id="UP000800200">
    <property type="component" value="Unassembled WGS sequence"/>
</dbReference>
<organism evidence="4 5">
    <name type="scientific">Zopfia rhizophila CBS 207.26</name>
    <dbReference type="NCBI Taxonomy" id="1314779"/>
    <lineage>
        <taxon>Eukaryota</taxon>
        <taxon>Fungi</taxon>
        <taxon>Dikarya</taxon>
        <taxon>Ascomycota</taxon>
        <taxon>Pezizomycotina</taxon>
        <taxon>Dothideomycetes</taxon>
        <taxon>Dothideomycetes incertae sedis</taxon>
        <taxon>Zopfiaceae</taxon>
        <taxon>Zopfia</taxon>
    </lineage>
</organism>
<dbReference type="PANTHER" id="PTHR44169">
    <property type="entry name" value="NADPH-DEPENDENT 1-ACYLDIHYDROXYACETONE PHOSPHATE REDUCTASE"/>
    <property type="match status" value="1"/>
</dbReference>
<comment type="similarity">
    <text evidence="1">Belongs to the short-chain dehydrogenases/reductases (SDR) family.</text>
</comment>
<dbReference type="Pfam" id="PF00106">
    <property type="entry name" value="adh_short"/>
    <property type="match status" value="1"/>
</dbReference>
<keyword evidence="3" id="KW-0472">Membrane</keyword>
<evidence type="ECO:0000256" key="3">
    <source>
        <dbReference type="SAM" id="Phobius"/>
    </source>
</evidence>
<accession>A0A6A6E4R9</accession>
<sequence length="199" mass="21435">MSSATTVLITGANRERLATGDTRSRLIVIKLDVSSAESINSGTKALTSVHNIYALDLVIANAGIAGMTDRLALTPVSEIQKYVDVNAYGQLELFRASKGKFVLISSAGGSLTTMNVIVLLGAYAASKALADFFKMVATEMGQIGFEALKKTGIYVTSHVISVEESTQGIKNVVRMTVYKEEIMRARGKFIGHDDLELPW</sequence>
<dbReference type="InterPro" id="IPR036291">
    <property type="entry name" value="NAD(P)-bd_dom_sf"/>
</dbReference>
<evidence type="ECO:0000313" key="5">
    <source>
        <dbReference type="Proteomes" id="UP000800200"/>
    </source>
</evidence>
<dbReference type="EMBL" id="ML994636">
    <property type="protein sequence ID" value="KAF2184866.1"/>
    <property type="molecule type" value="Genomic_DNA"/>
</dbReference>
<reference evidence="4" key="1">
    <citation type="journal article" date="2020" name="Stud. Mycol.">
        <title>101 Dothideomycetes genomes: a test case for predicting lifestyles and emergence of pathogens.</title>
        <authorList>
            <person name="Haridas S."/>
            <person name="Albert R."/>
            <person name="Binder M."/>
            <person name="Bloem J."/>
            <person name="Labutti K."/>
            <person name="Salamov A."/>
            <person name="Andreopoulos B."/>
            <person name="Baker S."/>
            <person name="Barry K."/>
            <person name="Bills G."/>
            <person name="Bluhm B."/>
            <person name="Cannon C."/>
            <person name="Castanera R."/>
            <person name="Culley D."/>
            <person name="Daum C."/>
            <person name="Ezra D."/>
            <person name="Gonzalez J."/>
            <person name="Henrissat B."/>
            <person name="Kuo A."/>
            <person name="Liang C."/>
            <person name="Lipzen A."/>
            <person name="Lutzoni F."/>
            <person name="Magnuson J."/>
            <person name="Mondo S."/>
            <person name="Nolan M."/>
            <person name="Ohm R."/>
            <person name="Pangilinan J."/>
            <person name="Park H.-J."/>
            <person name="Ramirez L."/>
            <person name="Alfaro M."/>
            <person name="Sun H."/>
            <person name="Tritt A."/>
            <person name="Yoshinaga Y."/>
            <person name="Zwiers L.-H."/>
            <person name="Turgeon B."/>
            <person name="Goodwin S."/>
            <person name="Spatafora J."/>
            <person name="Crous P."/>
            <person name="Grigoriev I."/>
        </authorList>
    </citation>
    <scope>NUCLEOTIDE SEQUENCE</scope>
    <source>
        <strain evidence="4">CBS 207.26</strain>
    </source>
</reference>
<dbReference type="AlphaFoldDB" id="A0A6A6E4R9"/>
<protein>
    <recommendedName>
        <fullName evidence="6">NAD(P)-binding protein</fullName>
    </recommendedName>
</protein>
<dbReference type="OrthoDB" id="9876299at2759"/>
<evidence type="ECO:0000313" key="4">
    <source>
        <dbReference type="EMBL" id="KAF2184866.1"/>
    </source>
</evidence>
<dbReference type="GO" id="GO:0016491">
    <property type="term" value="F:oxidoreductase activity"/>
    <property type="evidence" value="ECO:0007669"/>
    <property type="project" value="UniProtKB-KW"/>
</dbReference>
<feature type="transmembrane region" description="Helical" evidence="3">
    <location>
        <begin position="101"/>
        <end position="125"/>
    </location>
</feature>
<dbReference type="Gene3D" id="3.40.50.720">
    <property type="entry name" value="NAD(P)-binding Rossmann-like Domain"/>
    <property type="match status" value="1"/>
</dbReference>
<name>A0A6A6E4R9_9PEZI</name>